<evidence type="ECO:0000259" key="7">
    <source>
        <dbReference type="Pfam" id="PF07980"/>
    </source>
</evidence>
<dbReference type="SUPFAM" id="SSF48452">
    <property type="entry name" value="TPR-like"/>
    <property type="match status" value="1"/>
</dbReference>
<dbReference type="Gene3D" id="1.25.40.390">
    <property type="match status" value="1"/>
</dbReference>
<keyword evidence="10" id="KW-1185">Reference proteome</keyword>
<evidence type="ECO:0000259" key="8">
    <source>
        <dbReference type="Pfam" id="PF14322"/>
    </source>
</evidence>
<comment type="caution">
    <text evidence="9">The sequence shown here is derived from an EMBL/GenBank/DDBJ whole genome shotgun (WGS) entry which is preliminary data.</text>
</comment>
<dbReference type="Pfam" id="PF14322">
    <property type="entry name" value="SusD-like_3"/>
    <property type="match status" value="1"/>
</dbReference>
<dbReference type="RefSeq" id="WP_010801412.1">
    <property type="nucleotide sequence ID" value="NZ_KE159522.1"/>
</dbReference>
<comment type="subcellular location">
    <subcellularLocation>
        <location evidence="1">Cell outer membrane</location>
    </subcellularLocation>
</comment>
<evidence type="ECO:0000256" key="3">
    <source>
        <dbReference type="ARBA" id="ARBA00022729"/>
    </source>
</evidence>
<dbReference type="Proteomes" id="UP000014140">
    <property type="component" value="Unassembled WGS sequence"/>
</dbReference>
<evidence type="ECO:0000313" key="9">
    <source>
        <dbReference type="EMBL" id="EOS13949.1"/>
    </source>
</evidence>
<feature type="domain" description="RagB/SusD" evidence="7">
    <location>
        <begin position="284"/>
        <end position="643"/>
    </location>
</feature>
<dbReference type="HOGENOM" id="CLU_015553_1_0_10"/>
<dbReference type="InterPro" id="IPR012944">
    <property type="entry name" value="SusD_RagB_dom"/>
</dbReference>
<dbReference type="InterPro" id="IPR011990">
    <property type="entry name" value="TPR-like_helical_dom_sf"/>
</dbReference>
<feature type="chain" id="PRO_5004497622" description="RagB/SusD domain-containing protein" evidence="6">
    <location>
        <begin position="19"/>
        <end position="645"/>
    </location>
</feature>
<evidence type="ECO:0000256" key="1">
    <source>
        <dbReference type="ARBA" id="ARBA00004442"/>
    </source>
</evidence>
<evidence type="ECO:0000256" key="6">
    <source>
        <dbReference type="SAM" id="SignalP"/>
    </source>
</evidence>
<keyword evidence="3 6" id="KW-0732">Signal</keyword>
<keyword evidence="4" id="KW-0472">Membrane</keyword>
<evidence type="ECO:0000256" key="2">
    <source>
        <dbReference type="ARBA" id="ARBA00006275"/>
    </source>
</evidence>
<proteinExistence type="inferred from homology"/>
<dbReference type="PROSITE" id="PS51257">
    <property type="entry name" value="PROKAR_LIPOPROTEIN"/>
    <property type="match status" value="1"/>
</dbReference>
<accession>S0GF59</accession>
<gene>
    <name evidence="9" type="ORF">C803_04775</name>
</gene>
<evidence type="ECO:0000256" key="4">
    <source>
        <dbReference type="ARBA" id="ARBA00023136"/>
    </source>
</evidence>
<comment type="similarity">
    <text evidence="2">Belongs to the SusD family.</text>
</comment>
<feature type="domain" description="SusD-like N-terminal" evidence="8">
    <location>
        <begin position="22"/>
        <end position="224"/>
    </location>
</feature>
<organism evidence="9 10">
    <name type="scientific">Parabacteroides goldsteinii dnLKV18</name>
    <dbReference type="NCBI Taxonomy" id="1235789"/>
    <lineage>
        <taxon>Bacteria</taxon>
        <taxon>Pseudomonadati</taxon>
        <taxon>Bacteroidota</taxon>
        <taxon>Bacteroidia</taxon>
        <taxon>Bacteroidales</taxon>
        <taxon>Tannerellaceae</taxon>
        <taxon>Parabacteroides</taxon>
    </lineage>
</organism>
<feature type="signal peptide" evidence="6">
    <location>
        <begin position="1"/>
        <end position="18"/>
    </location>
</feature>
<name>S0GF59_9BACT</name>
<evidence type="ECO:0000256" key="5">
    <source>
        <dbReference type="ARBA" id="ARBA00023237"/>
    </source>
</evidence>
<dbReference type="PATRIC" id="fig|1235789.3.peg.4785"/>
<evidence type="ECO:0008006" key="11">
    <source>
        <dbReference type="Google" id="ProtNLM"/>
    </source>
</evidence>
<protein>
    <recommendedName>
        <fullName evidence="11">RagB/SusD domain-containing protein</fullName>
    </recommendedName>
</protein>
<dbReference type="InterPro" id="IPR033985">
    <property type="entry name" value="SusD-like_N"/>
</dbReference>
<dbReference type="EMBL" id="ASSQ01000022">
    <property type="protein sequence ID" value="EOS13949.1"/>
    <property type="molecule type" value="Genomic_DNA"/>
</dbReference>
<dbReference type="AlphaFoldDB" id="S0GF59"/>
<evidence type="ECO:0000313" key="10">
    <source>
        <dbReference type="Proteomes" id="UP000014140"/>
    </source>
</evidence>
<sequence length="645" mass="73049">MKKIIYSLLGFAFCGLLGCVDLDMAPYNQIASGNMWTNSALTNQGVAGVYNKLRNWGVYNTSYDMNTTPFEAMSMTTDAYRTIPYTKGTAGADNGFFSTVWKNLYEGIHRANDAIVNLSVEGGGGVDEDVRLRLLSECKFLRAYYYMRLNELFGRNGLGVPVYTEPLESVEDCTKGQSPESEVWDLVVKDLTDCINEPNFPNHYTESGRACKGAAYALRGRAYLMQGAKYNYDNKAGKVTETIINQNLLKLAVSDFEKVQGCGFGLFQGGYDKLFTQENETCEEMIFSLTNIFKDGYGSSMHRYCGTRSMIDMEGTTGYSYYQPSNALVDLYEYKDGTPFDWNDIIPGYFDVPAKDRLVYFLRDTLNDGKILGGPELRKMVRNKLSGSVVDQYLPQGNEARLKKAWENRDPRLGYNVILPYGEPYMGGDPNRMKVGDYSDIPYVFRWPVKQSSHHVDSQEADDWQVTAPYDLKQDGNGEAEFAYRYRKFVMTGYPQFALQGDIDEPIIRYAYVLLMWSEALVQLGDLPGAAEKVNQVRGRTSVEMPPYTFTSKQDGLEKLRNESRRELCNEGVNFYEELRWGTLRETKYSKYMNYDAGSLTCNGIQSSGNGGVKWSETNDYSIFPVPSDEIEKNPNLTKTPGWLY</sequence>
<dbReference type="GO" id="GO:0009279">
    <property type="term" value="C:cell outer membrane"/>
    <property type="evidence" value="ECO:0007669"/>
    <property type="project" value="UniProtKB-SubCell"/>
</dbReference>
<reference evidence="9 10" key="1">
    <citation type="submission" date="2013-04" db="EMBL/GenBank/DDBJ databases">
        <title>The Genome Sequence of Parabacteroides goldsteinii dnLKV18.</title>
        <authorList>
            <consortium name="The Broad Institute Genomics Platform"/>
            <consortium name="The Broad Institute Genome Sequencing Center for Infectious Disease"/>
            <person name="Earl A."/>
            <person name="Xavier R."/>
            <person name="Kuhn K."/>
            <person name="Stappenbeck T."/>
            <person name="Walker B."/>
            <person name="Young S."/>
            <person name="Zeng Q."/>
            <person name="Gargeya S."/>
            <person name="Fitzgerald M."/>
            <person name="Haas B."/>
            <person name="Abouelleil A."/>
            <person name="Allen A.W."/>
            <person name="Alvarado L."/>
            <person name="Arachchi H.M."/>
            <person name="Berlin A.M."/>
            <person name="Chapman S.B."/>
            <person name="Gainer-Dewar J."/>
            <person name="Goldberg J."/>
            <person name="Griggs A."/>
            <person name="Gujja S."/>
            <person name="Hansen M."/>
            <person name="Howarth C."/>
            <person name="Imamovic A."/>
            <person name="Ireland A."/>
            <person name="Larimer J."/>
            <person name="McCowan C."/>
            <person name="Murphy C."/>
            <person name="Pearson M."/>
            <person name="Poon T.W."/>
            <person name="Priest M."/>
            <person name="Roberts A."/>
            <person name="Saif S."/>
            <person name="Shea T."/>
            <person name="Sisk P."/>
            <person name="Sykes S."/>
            <person name="Wortman J."/>
            <person name="Nusbaum C."/>
            <person name="Birren B."/>
        </authorList>
    </citation>
    <scope>NUCLEOTIDE SEQUENCE [LARGE SCALE GENOMIC DNA]</scope>
    <source>
        <strain evidence="10">dnLKV18</strain>
    </source>
</reference>
<keyword evidence="5" id="KW-0998">Cell outer membrane</keyword>
<dbReference type="Pfam" id="PF07980">
    <property type="entry name" value="SusD_RagB"/>
    <property type="match status" value="1"/>
</dbReference>